<dbReference type="Proteomes" id="UP000318380">
    <property type="component" value="Unassembled WGS sequence"/>
</dbReference>
<proteinExistence type="predicted"/>
<dbReference type="AlphaFoldDB" id="A0A561BW58"/>
<dbReference type="PANTHER" id="PTHR13947">
    <property type="entry name" value="GNAT FAMILY N-ACETYLTRANSFERASE"/>
    <property type="match status" value="1"/>
</dbReference>
<evidence type="ECO:0000259" key="2">
    <source>
        <dbReference type="PROSITE" id="PS51186"/>
    </source>
</evidence>
<organism evidence="3 4">
    <name type="scientific">Kribbella amoyensis</name>
    <dbReference type="NCBI Taxonomy" id="996641"/>
    <lineage>
        <taxon>Bacteria</taxon>
        <taxon>Bacillati</taxon>
        <taxon>Actinomycetota</taxon>
        <taxon>Actinomycetes</taxon>
        <taxon>Propionibacteriales</taxon>
        <taxon>Kribbellaceae</taxon>
        <taxon>Kribbella</taxon>
    </lineage>
</organism>
<name>A0A561BW58_9ACTN</name>
<dbReference type="PANTHER" id="PTHR13947:SF37">
    <property type="entry name" value="LD18367P"/>
    <property type="match status" value="1"/>
</dbReference>
<dbReference type="Pfam" id="PF00583">
    <property type="entry name" value="Acetyltransf_1"/>
    <property type="match status" value="1"/>
</dbReference>
<sequence>MRMSEAVVRRLGEPGDLGWVVQAHGEIYAAEYGWGPAFETLVARIVADFAADQNADQNADQDLGREAAWIATVDGERVGCVFCVRGDDEATAKLRLLLLAPSGRGQGLGGRLVDTCLEFARSAGYKRMVLWTNDPLVAARHIYLARGFRLTGSEPHDLFGNDLLSQTYELDLS</sequence>
<dbReference type="InterPro" id="IPR050769">
    <property type="entry name" value="NAT_camello-type"/>
</dbReference>
<evidence type="ECO:0000256" key="1">
    <source>
        <dbReference type="ARBA" id="ARBA00022679"/>
    </source>
</evidence>
<keyword evidence="4" id="KW-1185">Reference proteome</keyword>
<dbReference type="SUPFAM" id="SSF55729">
    <property type="entry name" value="Acyl-CoA N-acyltransferases (Nat)"/>
    <property type="match status" value="1"/>
</dbReference>
<dbReference type="InterPro" id="IPR000182">
    <property type="entry name" value="GNAT_dom"/>
</dbReference>
<comment type="caution">
    <text evidence="3">The sequence shown here is derived from an EMBL/GenBank/DDBJ whole genome shotgun (WGS) entry which is preliminary data.</text>
</comment>
<dbReference type="Gene3D" id="3.40.630.30">
    <property type="match status" value="1"/>
</dbReference>
<reference evidence="3 4" key="1">
    <citation type="submission" date="2019-06" db="EMBL/GenBank/DDBJ databases">
        <title>Sequencing the genomes of 1000 actinobacteria strains.</title>
        <authorList>
            <person name="Klenk H.-P."/>
        </authorList>
    </citation>
    <scope>NUCLEOTIDE SEQUENCE [LARGE SCALE GENOMIC DNA]</scope>
    <source>
        <strain evidence="3 4">DSM 24683</strain>
    </source>
</reference>
<dbReference type="PROSITE" id="PS51186">
    <property type="entry name" value="GNAT"/>
    <property type="match status" value="1"/>
</dbReference>
<accession>A0A561BW58</accession>
<keyword evidence="1 3" id="KW-0808">Transferase</keyword>
<dbReference type="EMBL" id="VIVK01000001">
    <property type="protein sequence ID" value="TWD83135.1"/>
    <property type="molecule type" value="Genomic_DNA"/>
</dbReference>
<feature type="domain" description="N-acetyltransferase" evidence="2">
    <location>
        <begin position="25"/>
        <end position="169"/>
    </location>
</feature>
<evidence type="ECO:0000313" key="3">
    <source>
        <dbReference type="EMBL" id="TWD83135.1"/>
    </source>
</evidence>
<evidence type="ECO:0000313" key="4">
    <source>
        <dbReference type="Proteomes" id="UP000318380"/>
    </source>
</evidence>
<dbReference type="GO" id="GO:0008080">
    <property type="term" value="F:N-acetyltransferase activity"/>
    <property type="evidence" value="ECO:0007669"/>
    <property type="project" value="InterPro"/>
</dbReference>
<gene>
    <name evidence="3" type="ORF">FB561_4291</name>
</gene>
<protein>
    <submittedName>
        <fullName evidence="3">Acetyltransferase (GNAT) family protein</fullName>
    </submittedName>
</protein>
<dbReference type="InterPro" id="IPR016181">
    <property type="entry name" value="Acyl_CoA_acyltransferase"/>
</dbReference>